<organism evidence="2 3">
    <name type="scientific">Paenibacillus timonensis</name>
    <dbReference type="NCBI Taxonomy" id="225915"/>
    <lineage>
        <taxon>Bacteria</taxon>
        <taxon>Bacillati</taxon>
        <taxon>Bacillota</taxon>
        <taxon>Bacilli</taxon>
        <taxon>Bacillales</taxon>
        <taxon>Paenibacillaceae</taxon>
        <taxon>Paenibacillus</taxon>
    </lineage>
</organism>
<dbReference type="NCBIfam" id="TIGR03177">
    <property type="entry name" value="pilus_cpaB"/>
    <property type="match status" value="1"/>
</dbReference>
<dbReference type="Pfam" id="PF16976">
    <property type="entry name" value="RcpC"/>
    <property type="match status" value="1"/>
</dbReference>
<evidence type="ECO:0000313" key="2">
    <source>
        <dbReference type="EMBL" id="MFD1180874.1"/>
    </source>
</evidence>
<dbReference type="InterPro" id="IPR013974">
    <property type="entry name" value="SAF"/>
</dbReference>
<gene>
    <name evidence="2" type="primary">cpaB</name>
    <name evidence="2" type="ORF">ACFQ2Z_05845</name>
</gene>
<dbReference type="InterPro" id="IPR017592">
    <property type="entry name" value="Pilus_assmbl_Flp-typ_CpaB"/>
</dbReference>
<evidence type="ECO:0000259" key="1">
    <source>
        <dbReference type="SMART" id="SM00858"/>
    </source>
</evidence>
<protein>
    <submittedName>
        <fullName evidence="2">Flp pilus assembly protein CpaB</fullName>
    </submittedName>
</protein>
<sequence length="252" mass="27174">MKSWFRNRAIVGITCIVLSLLLTLGITPLLNRTSSEQTTIIRLVKDVVKGSTITADQIESVQVGAYHLPQEVLNSPEAVIGQYAAVDLKKNDYLLPSKLSSTPLDAYLSRLNGSKQAISITIKSLAAGLSGKLEPGDIVTLIASDYGELRTTTIMPELQYVEVLAATTSSGQDAQQSGQSDKEQDEQALPSTLTLLVLPEQAQLLADLENKSKLHAALVYRGDANTAKAFTDQQDAYFASKAAKQEEGAHEQ</sequence>
<evidence type="ECO:0000313" key="3">
    <source>
        <dbReference type="Proteomes" id="UP001597211"/>
    </source>
</evidence>
<dbReference type="SMART" id="SM00858">
    <property type="entry name" value="SAF"/>
    <property type="match status" value="1"/>
</dbReference>
<keyword evidence="3" id="KW-1185">Reference proteome</keyword>
<dbReference type="Pfam" id="PF08666">
    <property type="entry name" value="SAF"/>
    <property type="match status" value="1"/>
</dbReference>
<accession>A0ABW3S7X7</accession>
<name>A0ABW3S7X7_9BACL</name>
<dbReference type="EMBL" id="JBHTKZ010000006">
    <property type="protein sequence ID" value="MFD1180874.1"/>
    <property type="molecule type" value="Genomic_DNA"/>
</dbReference>
<dbReference type="InterPro" id="IPR031571">
    <property type="entry name" value="RcpC_dom"/>
</dbReference>
<comment type="caution">
    <text evidence="2">The sequence shown here is derived from an EMBL/GenBank/DDBJ whole genome shotgun (WGS) entry which is preliminary data.</text>
</comment>
<dbReference type="RefSeq" id="WP_240267677.1">
    <property type="nucleotide sequence ID" value="NZ_JAKSXN010000003.1"/>
</dbReference>
<dbReference type="Proteomes" id="UP001597211">
    <property type="component" value="Unassembled WGS sequence"/>
</dbReference>
<proteinExistence type="predicted"/>
<reference evidence="3" key="1">
    <citation type="journal article" date="2019" name="Int. J. Syst. Evol. Microbiol.">
        <title>The Global Catalogue of Microorganisms (GCM) 10K type strain sequencing project: providing services to taxonomists for standard genome sequencing and annotation.</title>
        <authorList>
            <consortium name="The Broad Institute Genomics Platform"/>
            <consortium name="The Broad Institute Genome Sequencing Center for Infectious Disease"/>
            <person name="Wu L."/>
            <person name="Ma J."/>
        </authorList>
    </citation>
    <scope>NUCLEOTIDE SEQUENCE [LARGE SCALE GENOMIC DNA]</scope>
    <source>
        <strain evidence="3">CCUG 48216</strain>
    </source>
</reference>
<dbReference type="CDD" id="cd11614">
    <property type="entry name" value="SAF_CpaB_FlgA_like"/>
    <property type="match status" value="1"/>
</dbReference>
<feature type="domain" description="SAF" evidence="1">
    <location>
        <begin position="38"/>
        <end position="100"/>
    </location>
</feature>